<keyword evidence="2" id="KW-1133">Transmembrane helix</keyword>
<keyword evidence="2" id="KW-0472">Membrane</keyword>
<feature type="region of interest" description="Disordered" evidence="1">
    <location>
        <begin position="949"/>
        <end position="1003"/>
    </location>
</feature>
<feature type="compositionally biased region" description="Basic and acidic residues" evidence="1">
    <location>
        <begin position="651"/>
        <end position="660"/>
    </location>
</feature>
<feature type="compositionally biased region" description="Polar residues" evidence="1">
    <location>
        <begin position="1068"/>
        <end position="1081"/>
    </location>
</feature>
<dbReference type="STRING" id="983644.G3JGX8"/>
<evidence type="ECO:0000313" key="4">
    <source>
        <dbReference type="EMBL" id="EGX91534.1"/>
    </source>
</evidence>
<dbReference type="VEuPathDB" id="FungiDB:CCM_05692"/>
<dbReference type="OrthoDB" id="264015at2759"/>
<feature type="compositionally biased region" description="Polar residues" evidence="1">
    <location>
        <begin position="960"/>
        <end position="974"/>
    </location>
</feature>
<dbReference type="PANTHER" id="PTHR35152">
    <property type="entry name" value="DOMAIN SIGNALLING PROTEIN, PUTATIVE (AFU_ORTHOLOGUE AFUA_5G11310)-RELATED"/>
    <property type="match status" value="1"/>
</dbReference>
<feature type="region of interest" description="Disordered" evidence="1">
    <location>
        <begin position="1065"/>
        <end position="1086"/>
    </location>
</feature>
<evidence type="ECO:0000313" key="5">
    <source>
        <dbReference type="Proteomes" id="UP000001610"/>
    </source>
</evidence>
<dbReference type="eggNOG" id="ENOG502R57D">
    <property type="taxonomic scope" value="Eukaryota"/>
</dbReference>
<evidence type="ECO:0000256" key="2">
    <source>
        <dbReference type="SAM" id="Phobius"/>
    </source>
</evidence>
<feature type="transmembrane region" description="Helical" evidence="2">
    <location>
        <begin position="417"/>
        <end position="443"/>
    </location>
</feature>
<dbReference type="OMA" id="VFQWIFR"/>
<feature type="compositionally biased region" description="Basic and acidic residues" evidence="1">
    <location>
        <begin position="92"/>
        <end position="101"/>
    </location>
</feature>
<dbReference type="RefSeq" id="XP_006670899.1">
    <property type="nucleotide sequence ID" value="XM_006670836.1"/>
</dbReference>
<feature type="transmembrane region" description="Helical" evidence="2">
    <location>
        <begin position="278"/>
        <end position="298"/>
    </location>
</feature>
<keyword evidence="2" id="KW-0812">Transmembrane</keyword>
<feature type="region of interest" description="Disordered" evidence="1">
    <location>
        <begin position="628"/>
        <end position="660"/>
    </location>
</feature>
<evidence type="ECO:0000256" key="1">
    <source>
        <dbReference type="SAM" id="MobiDB-lite"/>
    </source>
</evidence>
<dbReference type="GeneID" id="18167710"/>
<dbReference type="EMBL" id="JH126402">
    <property type="protein sequence ID" value="EGX91534.1"/>
    <property type="molecule type" value="Genomic_DNA"/>
</dbReference>
<evidence type="ECO:0000259" key="3">
    <source>
        <dbReference type="PROSITE" id="PS50924"/>
    </source>
</evidence>
<feature type="transmembrane region" description="Helical" evidence="2">
    <location>
        <begin position="455"/>
        <end position="480"/>
    </location>
</feature>
<feature type="compositionally biased region" description="Basic and acidic residues" evidence="1">
    <location>
        <begin position="127"/>
        <end position="144"/>
    </location>
</feature>
<feature type="region of interest" description="Disordered" evidence="1">
    <location>
        <begin position="127"/>
        <end position="163"/>
    </location>
</feature>
<accession>G3JGX8</accession>
<dbReference type="InterPro" id="IPR005330">
    <property type="entry name" value="MHYT_dom"/>
</dbReference>
<dbReference type="PROSITE" id="PS50924">
    <property type="entry name" value="MHYT"/>
    <property type="match status" value="1"/>
</dbReference>
<gene>
    <name evidence="4" type="ORF">CCM_05692</name>
</gene>
<feature type="transmembrane region" description="Helical" evidence="2">
    <location>
        <begin position="319"/>
        <end position="339"/>
    </location>
</feature>
<dbReference type="Proteomes" id="UP000001610">
    <property type="component" value="Unassembled WGS sequence"/>
</dbReference>
<protein>
    <submittedName>
        <fullName evidence="4">MHYT domain signaling protein, putative</fullName>
    </submittedName>
</protein>
<dbReference type="Pfam" id="PF03707">
    <property type="entry name" value="MHYT"/>
    <property type="match status" value="2"/>
</dbReference>
<dbReference type="AlphaFoldDB" id="G3JGX8"/>
<feature type="transmembrane region" description="Helical" evidence="2">
    <location>
        <begin position="380"/>
        <end position="405"/>
    </location>
</feature>
<feature type="transmembrane region" description="Helical" evidence="2">
    <location>
        <begin position="219"/>
        <end position="241"/>
    </location>
</feature>
<dbReference type="InParanoid" id="G3JGX8"/>
<dbReference type="KEGG" id="cmt:CCM_05692"/>
<dbReference type="HOGENOM" id="CLU_008375_1_0_1"/>
<organism evidence="4 5">
    <name type="scientific">Cordyceps militaris (strain CM01)</name>
    <name type="common">Caterpillar fungus</name>
    <dbReference type="NCBI Taxonomy" id="983644"/>
    <lineage>
        <taxon>Eukaryota</taxon>
        <taxon>Fungi</taxon>
        <taxon>Dikarya</taxon>
        <taxon>Ascomycota</taxon>
        <taxon>Pezizomycotina</taxon>
        <taxon>Sordariomycetes</taxon>
        <taxon>Hypocreomycetidae</taxon>
        <taxon>Hypocreales</taxon>
        <taxon>Cordycipitaceae</taxon>
        <taxon>Cordyceps</taxon>
    </lineage>
</organism>
<proteinExistence type="predicted"/>
<dbReference type="PANTHER" id="PTHR35152:SF1">
    <property type="entry name" value="DOMAIN SIGNALLING PROTEIN, PUTATIVE (AFU_ORTHOLOGUE AFUA_5G11310)-RELATED"/>
    <property type="match status" value="1"/>
</dbReference>
<name>G3JGX8_CORMM</name>
<feature type="domain" description="MHYT" evidence="3">
    <location>
        <begin position="221"/>
        <end position="441"/>
    </location>
</feature>
<sequence>MATRTVSLETSWGETHRRSDVLQWAPLAEAKVRPWTAMISLQRASQPFLAIPFANGVFSFSEITTKSRKVAAPGASDQYPEVILMQDGWEQTGKRRQEKKTPTPALEGGRDNGGGGWISAHLRLKSDPPCERERTEGTMREAPESRVLGRSSEQRATRGGGCGVGRHHQKVLVKLHVPAREDSTSGIYTRHASSGLYYLPTMSTVEQLFNEYAGKTVPYSFHGGFVCLSYAVSLVGAGSTLELMRRRTSHKGLHNLYVHLLPVSLVCTIAATDACNSLLLAGAAMCMGGIAIWSMHFIGNRALFIFEGQSDLQVAYSTGLTVASMFVPILVLLLAFLAVTNTDRVQWWKISLAGCLSGGAICGMHYLGNASISNYRCTYTVAYVVGAAIIAVSASTAALAVFFVFESSWKTAWWRRVLCAAVLAGAVSGMHWCAAVGTQYILIGQRMGVGMSRDTTIIIVICLAIAAFVITGACAVYSLIIKRSYASRAQQVVLACAVFDKRGRILVTKEGLLPTEVVTDSLLLRSHDEIFDTNHSLFHWAYRASRNWASVSNLITRMAAHVAQLARQRYGSSVKLMQEDGSPIPEYDVVCCELFSLAAASLAAKLHVNLADVGVLWDEIFATGRTRPGLEGFHPNQEDKSLSTANKHASRMTDSDSYDAEKADVSGLEYGRGSLMVLVQHARTRHVSEQLESVGYRFAELDQVVGIMRASMQIKTPDLGLRLRQMAALSEEDTSLAPGVHVGAFAIRARVDHSGFDVLVRRRARDLLPTVPLPMQQLEQRHVGYLNHLQNQTMAVVADRLASSVSQQSELGKFAGTLLEGIRELRSTFEDDGTFDNALLMQQPIKIPYYGRDRASLSVNATVIMFQLVLPIHNVIHIPKCTFIPLRFFKMKQLSQENSPYHLDFSHAVHRDMSSVLQSSATNPLRDTYERFKQKTRDNLPLHVSRVQGVNAATKRGRQGTRTTAGWRSTSQARLSPGKLDDNGSLHGVSDAYSESEANGSSIHNASDLEMSSFSTGGGLSSPKTFGGIMVSQEIVVETAELPGNTPPYSPGRRKSGVAVTISRAPDTITTSDSRSTQESSADMPVTDARVPPGIPQQHVFSGSRHAADAFRSEQNVEKQGSIFVDQLLSLAMRKQVVI</sequence>
<feature type="region of interest" description="Disordered" evidence="1">
    <location>
        <begin position="89"/>
        <end position="114"/>
    </location>
</feature>
<keyword evidence="5" id="KW-1185">Reference proteome</keyword>
<reference evidence="4 5" key="1">
    <citation type="journal article" date="2011" name="Genome Biol.">
        <title>Genome sequence of the insect pathogenic fungus Cordyceps militaris, a valued traditional Chinese medicine.</title>
        <authorList>
            <person name="Zheng P."/>
            <person name="Xia Y."/>
            <person name="Xiao G."/>
            <person name="Xiong C."/>
            <person name="Hu X."/>
            <person name="Zhang S."/>
            <person name="Zheng H."/>
            <person name="Huang Y."/>
            <person name="Zhou Y."/>
            <person name="Wang S."/>
            <person name="Zhao G.P."/>
            <person name="Liu X."/>
            <person name="St Leger R.J."/>
            <person name="Wang C."/>
        </authorList>
    </citation>
    <scope>NUCLEOTIDE SEQUENCE [LARGE SCALE GENOMIC DNA]</scope>
    <source>
        <strain evidence="4 5">CM01</strain>
    </source>
</reference>